<dbReference type="Pfam" id="PF19991">
    <property type="entry name" value="HMA_2"/>
    <property type="match status" value="1"/>
</dbReference>
<protein>
    <submittedName>
        <fullName evidence="1">Uncharacterized protein</fullName>
    </submittedName>
</protein>
<evidence type="ECO:0000313" key="1">
    <source>
        <dbReference type="EMBL" id="BAY19469.1"/>
    </source>
</evidence>
<accession>A0A1Z4GPQ5</accession>
<proteinExistence type="predicted"/>
<dbReference type="EMBL" id="AP018174">
    <property type="protein sequence ID" value="BAY19469.1"/>
    <property type="molecule type" value="Genomic_DNA"/>
</dbReference>
<dbReference type="OrthoDB" id="5772565at2"/>
<organism evidence="1 2">
    <name type="scientific">Anabaenopsis circularis NIES-21</name>
    <dbReference type="NCBI Taxonomy" id="1085406"/>
    <lineage>
        <taxon>Bacteria</taxon>
        <taxon>Bacillati</taxon>
        <taxon>Cyanobacteriota</taxon>
        <taxon>Cyanophyceae</taxon>
        <taxon>Nostocales</taxon>
        <taxon>Nodulariaceae</taxon>
        <taxon>Anabaenopsis</taxon>
    </lineage>
</organism>
<dbReference type="Proteomes" id="UP000218287">
    <property type="component" value="Chromosome"/>
</dbReference>
<name>A0A1Z4GPQ5_9CYAN</name>
<reference evidence="1 2" key="1">
    <citation type="submission" date="2017-06" db="EMBL/GenBank/DDBJ databases">
        <title>Genome sequencing of cyanobaciteial culture collection at National Institute for Environmental Studies (NIES).</title>
        <authorList>
            <person name="Hirose Y."/>
            <person name="Shimura Y."/>
            <person name="Fujisawa T."/>
            <person name="Nakamura Y."/>
            <person name="Kawachi M."/>
        </authorList>
    </citation>
    <scope>NUCLEOTIDE SEQUENCE [LARGE SCALE GENOMIC DNA]</scope>
    <source>
        <strain evidence="1 2">NIES-21</strain>
    </source>
</reference>
<gene>
    <name evidence="1" type="ORF">NIES21_53320</name>
</gene>
<dbReference type="AlphaFoldDB" id="A0A1Z4GPQ5"/>
<sequence>MNYLQLFSKRQNYLSNFQRKTAKTSKNLMNEKTQAQQISYSVAHAISGRIRFRVPRLSKDVEYANKLKVAIESQIKNAKVRINPTAASVVIHYPSGLMPDEQMRSYLVNLIQTAQNIVLPTKVSAKTIAGTVFDALINLMDSLRNVNKARTAIQHQDMKKDFWERLLSTGERIIKGFKSAIMFVLPHRRWQSQSALNSA</sequence>
<keyword evidence="2" id="KW-1185">Reference proteome</keyword>
<evidence type="ECO:0000313" key="2">
    <source>
        <dbReference type="Proteomes" id="UP000218287"/>
    </source>
</evidence>